<protein>
    <submittedName>
        <fullName evidence="1">Uncharacterized protein</fullName>
    </submittedName>
</protein>
<reference evidence="1 2" key="1">
    <citation type="submission" date="2020-04" db="EMBL/GenBank/DDBJ databases">
        <authorList>
            <person name="Yoon J."/>
        </authorList>
    </citation>
    <scope>NUCLEOTIDE SEQUENCE [LARGE SCALE GENOMIC DNA]</scope>
    <source>
        <strain evidence="1 2">KMU-115</strain>
    </source>
</reference>
<dbReference type="Proteomes" id="UP000526408">
    <property type="component" value="Unassembled WGS sequence"/>
</dbReference>
<evidence type="ECO:0000313" key="2">
    <source>
        <dbReference type="Proteomes" id="UP000526408"/>
    </source>
</evidence>
<proteinExistence type="predicted"/>
<name>A0A7X6JYA4_9RHOB</name>
<organism evidence="1 2">
    <name type="scientific">Roseicyclus persicicus</name>
    <dbReference type="NCBI Taxonomy" id="2650661"/>
    <lineage>
        <taxon>Bacteria</taxon>
        <taxon>Pseudomonadati</taxon>
        <taxon>Pseudomonadota</taxon>
        <taxon>Alphaproteobacteria</taxon>
        <taxon>Rhodobacterales</taxon>
        <taxon>Roseobacteraceae</taxon>
        <taxon>Roseicyclus</taxon>
    </lineage>
</organism>
<comment type="caution">
    <text evidence="1">The sequence shown here is derived from an EMBL/GenBank/DDBJ whole genome shotgun (WGS) entry which is preliminary data.</text>
</comment>
<keyword evidence="2" id="KW-1185">Reference proteome</keyword>
<dbReference type="AlphaFoldDB" id="A0A7X6JYA4"/>
<gene>
    <name evidence="1" type="ORF">HCU73_03290</name>
</gene>
<sequence length="82" mass="9262">MKSFKTPTEERLAKRMQKRLAKIGFKLVKRGEGYAILVFNEVVGSWIEADGMSPVPYSLSVEDVIRLTHEYVCEAEIESLAA</sequence>
<evidence type="ECO:0000313" key="1">
    <source>
        <dbReference type="EMBL" id="NKX43603.1"/>
    </source>
</evidence>
<accession>A0A7X6JYA4</accession>
<dbReference type="RefSeq" id="WP_168621959.1">
    <property type="nucleotide sequence ID" value="NZ_JAAZQQ010000001.1"/>
</dbReference>
<dbReference type="EMBL" id="JAAZQQ010000001">
    <property type="protein sequence ID" value="NKX43603.1"/>
    <property type="molecule type" value="Genomic_DNA"/>
</dbReference>